<name>A0ABT9HZM9_9GAMM</name>
<sequence>MKALITLLLLIAVVALWLASNYDRTGLFNTEIVKPHLVQDNLIEPPTKHITADHDTFNNDKSVVSPAENDGQLVIMTRPDWSLDNNLLSHFNRLELAAQQGDTTAAYVLGMNLRNCYFVPHDDAELAERLQQAYQFNDNGEAAAENAERYEFCLGVDKQQRNQFYAYLEMAASNGFVPAQEAVALITPEQYMHAAGYAKLERNAYVAKRIGYVQQQVDFLLSAAQHGSIKALIKLSQLHYAQTVGKDGRLQAYAFNQMIMELTDDTDLYNRYNWFQQRALPEFTAEEVEQATAISEQWLNTIKANGTLYLHNQE</sequence>
<comment type="caution">
    <text evidence="1">The sequence shown here is derived from an EMBL/GenBank/DDBJ whole genome shotgun (WGS) entry which is preliminary data.</text>
</comment>
<evidence type="ECO:0000313" key="1">
    <source>
        <dbReference type="EMBL" id="MDP5136573.1"/>
    </source>
</evidence>
<proteinExistence type="predicted"/>
<dbReference type="RefSeq" id="WP_305975965.1">
    <property type="nucleotide sequence ID" value="NZ_JAPJDZ010000027.1"/>
</dbReference>
<accession>A0ABT9HZM9</accession>
<dbReference type="Proteomes" id="UP001231109">
    <property type="component" value="Unassembled WGS sequence"/>
</dbReference>
<evidence type="ECO:0008006" key="3">
    <source>
        <dbReference type="Google" id="ProtNLM"/>
    </source>
</evidence>
<reference evidence="1 2" key="1">
    <citation type="submission" date="2022-11" db="EMBL/GenBank/DDBJ databases">
        <title>Viruses from the air-sea interface of a natural surface slick.</title>
        <authorList>
            <person name="Rahlff J."/>
            <person name="Holmfeldt K."/>
        </authorList>
    </citation>
    <scope>NUCLEOTIDE SEQUENCE [LARGE SCALE GENOMIC DNA]</scope>
    <source>
        <strain evidence="1 2">SMS4</strain>
    </source>
</reference>
<dbReference type="EMBL" id="JAPJDZ010000027">
    <property type="protein sequence ID" value="MDP5136573.1"/>
    <property type="molecule type" value="Genomic_DNA"/>
</dbReference>
<keyword evidence="2" id="KW-1185">Reference proteome</keyword>
<protein>
    <recommendedName>
        <fullName evidence="3">Sel1 repeat family protein</fullName>
    </recommendedName>
</protein>
<organism evidence="1 2">
    <name type="scientific">Rheinheimera baltica</name>
    <dbReference type="NCBI Taxonomy" id="67576"/>
    <lineage>
        <taxon>Bacteria</taxon>
        <taxon>Pseudomonadati</taxon>
        <taxon>Pseudomonadota</taxon>
        <taxon>Gammaproteobacteria</taxon>
        <taxon>Chromatiales</taxon>
        <taxon>Chromatiaceae</taxon>
        <taxon>Rheinheimera</taxon>
    </lineage>
</organism>
<dbReference type="Gene3D" id="1.25.40.10">
    <property type="entry name" value="Tetratricopeptide repeat domain"/>
    <property type="match status" value="1"/>
</dbReference>
<evidence type="ECO:0000313" key="2">
    <source>
        <dbReference type="Proteomes" id="UP001231109"/>
    </source>
</evidence>
<gene>
    <name evidence="1" type="ORF">ORJ04_11515</name>
</gene>
<dbReference type="InterPro" id="IPR011990">
    <property type="entry name" value="TPR-like_helical_dom_sf"/>
</dbReference>